<name>A0ABD5YZ56_9EURY</name>
<gene>
    <name evidence="2" type="ORF">ACFQL7_27770</name>
</gene>
<accession>A0ABD5YZ56</accession>
<feature type="region of interest" description="Disordered" evidence="1">
    <location>
        <begin position="97"/>
        <end position="120"/>
    </location>
</feature>
<evidence type="ECO:0000313" key="3">
    <source>
        <dbReference type="Proteomes" id="UP001596417"/>
    </source>
</evidence>
<protein>
    <submittedName>
        <fullName evidence="2">Uncharacterized protein</fullName>
    </submittedName>
</protein>
<dbReference type="Proteomes" id="UP001596417">
    <property type="component" value="Unassembled WGS sequence"/>
</dbReference>
<comment type="caution">
    <text evidence="2">The sequence shown here is derived from an EMBL/GenBank/DDBJ whole genome shotgun (WGS) entry which is preliminary data.</text>
</comment>
<reference evidence="2 3" key="1">
    <citation type="journal article" date="2019" name="Int. J. Syst. Evol. Microbiol.">
        <title>The Global Catalogue of Microorganisms (GCM) 10K type strain sequencing project: providing services to taxonomists for standard genome sequencing and annotation.</title>
        <authorList>
            <consortium name="The Broad Institute Genomics Platform"/>
            <consortium name="The Broad Institute Genome Sequencing Center for Infectious Disease"/>
            <person name="Wu L."/>
            <person name="Ma J."/>
        </authorList>
    </citation>
    <scope>NUCLEOTIDE SEQUENCE [LARGE SCALE GENOMIC DNA]</scope>
    <source>
        <strain evidence="2 3">RDMS1</strain>
    </source>
</reference>
<organism evidence="2 3">
    <name type="scientific">Halocatena marina</name>
    <dbReference type="NCBI Taxonomy" id="2934937"/>
    <lineage>
        <taxon>Archaea</taxon>
        <taxon>Methanobacteriati</taxon>
        <taxon>Methanobacteriota</taxon>
        <taxon>Stenosarchaea group</taxon>
        <taxon>Halobacteria</taxon>
        <taxon>Halobacteriales</taxon>
        <taxon>Natronomonadaceae</taxon>
        <taxon>Halocatena</taxon>
    </lineage>
</organism>
<dbReference type="AlphaFoldDB" id="A0ABD5YZ56"/>
<evidence type="ECO:0000256" key="1">
    <source>
        <dbReference type="SAM" id="MobiDB-lite"/>
    </source>
</evidence>
<dbReference type="RefSeq" id="WP_390207046.1">
    <property type="nucleotide sequence ID" value="NZ_JBHSZC010000006.1"/>
</dbReference>
<proteinExistence type="predicted"/>
<keyword evidence="3" id="KW-1185">Reference proteome</keyword>
<sequence>MGTYGISCADCMLSDWQYETRTQAEKAKEAHRHDNGCRGFLIDVVHTDVELLNTNDDQPLIDPNNPPLDEQFDDESYDIPAGIGYRLAGNRPLRALIGPGAPSSLPRRVKSRLSNPEPQS</sequence>
<dbReference type="EMBL" id="JBHTAX010000007">
    <property type="protein sequence ID" value="MFC7193210.1"/>
    <property type="molecule type" value="Genomic_DNA"/>
</dbReference>
<evidence type="ECO:0000313" key="2">
    <source>
        <dbReference type="EMBL" id="MFC7193210.1"/>
    </source>
</evidence>